<dbReference type="RefSeq" id="XP_011399444.1">
    <property type="nucleotide sequence ID" value="XM_011401142.1"/>
</dbReference>
<dbReference type="EMBL" id="KL662129">
    <property type="protein sequence ID" value="KFM26506.1"/>
    <property type="molecule type" value="Genomic_DNA"/>
</dbReference>
<evidence type="ECO:0000256" key="4">
    <source>
        <dbReference type="ARBA" id="ARBA00022692"/>
    </source>
</evidence>
<evidence type="ECO:0000313" key="11">
    <source>
        <dbReference type="EMBL" id="KFM26506.1"/>
    </source>
</evidence>
<dbReference type="eggNOG" id="KOG2864">
    <property type="taxonomic scope" value="Eukaryota"/>
</dbReference>
<evidence type="ECO:0000256" key="2">
    <source>
        <dbReference type="ARBA" id="ARBA00004922"/>
    </source>
</evidence>
<feature type="transmembrane region" description="Helical" evidence="9">
    <location>
        <begin position="394"/>
        <end position="418"/>
    </location>
</feature>
<feature type="transmembrane region" description="Helical" evidence="9">
    <location>
        <begin position="462"/>
        <end position="484"/>
    </location>
</feature>
<dbReference type="OrthoDB" id="9979195at2759"/>
<comment type="subcellular location">
    <subcellularLocation>
        <location evidence="1 9">Endoplasmic reticulum membrane</location>
        <topology evidence="1 9">Multi-pass membrane protein</topology>
    </subcellularLocation>
</comment>
<feature type="transmembrane region" description="Helical" evidence="9">
    <location>
        <begin position="578"/>
        <end position="602"/>
    </location>
</feature>
<keyword evidence="6 9" id="KW-1133">Transmembrane helix</keyword>
<reference evidence="11 12" key="1">
    <citation type="journal article" date="2014" name="BMC Genomics">
        <title>Oil accumulation mechanisms of the oleaginous microalga Chlorella protothecoides revealed through its genome, transcriptomes, and proteomes.</title>
        <authorList>
            <person name="Gao C."/>
            <person name="Wang Y."/>
            <person name="Shen Y."/>
            <person name="Yan D."/>
            <person name="He X."/>
            <person name="Dai J."/>
            <person name="Wu Q."/>
        </authorList>
    </citation>
    <scope>NUCLEOTIDE SEQUENCE [LARGE SCALE GENOMIC DNA]</scope>
    <source>
        <strain evidence="11 12">0710</strain>
    </source>
</reference>
<accession>A0A087SLA2</accession>
<dbReference type="AlphaFoldDB" id="A0A087SLA2"/>
<comment type="similarity">
    <text evidence="3 9">Belongs to the RFT1 family.</text>
</comment>
<feature type="transmembrane region" description="Helical" evidence="9">
    <location>
        <begin position="99"/>
        <end position="122"/>
    </location>
</feature>
<dbReference type="Pfam" id="PF04506">
    <property type="entry name" value="Rft-1"/>
    <property type="match status" value="1"/>
</dbReference>
<evidence type="ECO:0000256" key="7">
    <source>
        <dbReference type="ARBA" id="ARBA00023136"/>
    </source>
</evidence>
<feature type="region of interest" description="Disordered" evidence="10">
    <location>
        <begin position="231"/>
        <end position="253"/>
    </location>
</feature>
<evidence type="ECO:0000256" key="8">
    <source>
        <dbReference type="ARBA" id="ARBA00045912"/>
    </source>
</evidence>
<feature type="region of interest" description="Disordered" evidence="10">
    <location>
        <begin position="339"/>
        <end position="377"/>
    </location>
</feature>
<dbReference type="PANTHER" id="PTHR13117">
    <property type="entry name" value="ENDOPLASMIC RETICULUM MULTISPAN TRANSMEMBRANE PROTEIN-RELATED"/>
    <property type="match status" value="1"/>
</dbReference>
<dbReference type="GO" id="GO:0005789">
    <property type="term" value="C:endoplasmic reticulum membrane"/>
    <property type="evidence" value="ECO:0007669"/>
    <property type="project" value="UniProtKB-SubCell"/>
</dbReference>
<dbReference type="KEGG" id="apro:F751_2093"/>
<dbReference type="GO" id="GO:0034203">
    <property type="term" value="P:glycolipid translocation"/>
    <property type="evidence" value="ECO:0007669"/>
    <property type="project" value="TreeGrafter"/>
</dbReference>
<feature type="transmembrane region" description="Helical" evidence="9">
    <location>
        <begin position="61"/>
        <end position="79"/>
    </location>
</feature>
<evidence type="ECO:0000256" key="10">
    <source>
        <dbReference type="SAM" id="MobiDB-lite"/>
    </source>
</evidence>
<feature type="transmembrane region" description="Helical" evidence="9">
    <location>
        <begin position="430"/>
        <end position="450"/>
    </location>
</feature>
<keyword evidence="7 9" id="KW-0472">Membrane</keyword>
<evidence type="ECO:0000256" key="3">
    <source>
        <dbReference type="ARBA" id="ARBA00010288"/>
    </source>
</evidence>
<organism evidence="11 12">
    <name type="scientific">Auxenochlorella protothecoides</name>
    <name type="common">Green microalga</name>
    <name type="synonym">Chlorella protothecoides</name>
    <dbReference type="NCBI Taxonomy" id="3075"/>
    <lineage>
        <taxon>Eukaryota</taxon>
        <taxon>Viridiplantae</taxon>
        <taxon>Chlorophyta</taxon>
        <taxon>core chlorophytes</taxon>
        <taxon>Trebouxiophyceae</taxon>
        <taxon>Chlorellales</taxon>
        <taxon>Chlorellaceae</taxon>
        <taxon>Auxenochlorella</taxon>
    </lineage>
</organism>
<feature type="compositionally biased region" description="Low complexity" evidence="10">
    <location>
        <begin position="231"/>
        <end position="241"/>
    </location>
</feature>
<keyword evidence="12" id="KW-1185">Reference proteome</keyword>
<dbReference type="PANTHER" id="PTHR13117:SF5">
    <property type="entry name" value="PROTEIN RFT1 HOMOLOG"/>
    <property type="match status" value="1"/>
</dbReference>
<sequence length="621" mass="63356">MDSFICLVSAAAGREVSFCADCVVPHSQLRMIWYSAASQILSRGLTFGLNLLSARSLTPQAYGVVAIQLHLLNTTLLFLSREGFRRGCLRIDARKPGSVLATSALCIPLGAVFSAPSIWLLVQRRPGDVVWHQALQLQGLAVVVELLSEPLYVLATVRKQYSLRVGVEAGAQLAKSVLIAGLLARPDADPAVAFSLGQLAYAGATLLCYAAWGCSLRGVLGGAGSAEAHAGAPAGSKAAPSQEQHAADQAATDTRPGLDLPALQLSGLFGVQAVGKLVLAEGSKFTLAALQSSYDQGVLGLVTNLGSLLVRTVFQPFEEAAFLAFSRAAAGVARDGGDGVAEGRGDGGAEPGDAASGADIRGGPGRDPSATARPAVTRTPHPACHLLPPLTRCIVTFALVAAAFAPAYAHLALLLGYGRVWAASPAPGVLGAYAASLPLLAANGVLEACVHGCAGRRQLARANAALVALSVAHVAALLGLTAALGTLGTLAADAVNMAGRVLYCLAWVRRELGVAPAGLWPRAGTLQALAVAALATSAARLLLMPESSGLLAAGRRYLGPGPRATLDALLMATGEYSFLARAALHVALGGTALAAVVAAALAHEGDALRQLRALRKGAKSD</sequence>
<gene>
    <name evidence="11" type="ORF">F751_2093</name>
</gene>
<dbReference type="GeneID" id="23613484"/>
<comment type="caution">
    <text evidence="9">Lacks conserved residue(s) required for the propagation of feature annotation.</text>
</comment>
<comment type="function">
    <text evidence="8 9">Intramembrane glycolipid transporter that operates in the biosynthetic pathway of dolichol-linked oligosaccharides, the glycan precursors employed in protein asparagine (N)-glycosylation. The sequential addition of sugars to dolichol pyrophosphate produces dolichol-linked oligosaccharides containing fourteen sugars, including two GlcNAcs, nine mannoses and three glucoses. Once assembled, the oligosaccharide is transferred from the lipid to nascent proteins by oligosaccharyltransferases. The assembly of dolichol-linked oligosaccharides begins on the cytosolic side of the endoplasmic reticulum membrane and finishes in its lumen. RFT1 could mediate the translocation of the cytosolically oriented intermediate DolPP-GlcNAc2Man5, produced by ALG11, into the ER lumen where dolichol-linked oligosaccharides assembly continues. However, the intramembrane lipid transporter activity could not be confirmed in vitro.</text>
</comment>
<protein>
    <recommendedName>
        <fullName evidence="9">Protein RFT1 homolog</fullName>
    </recommendedName>
</protein>
<dbReference type="GO" id="GO:0006488">
    <property type="term" value="P:dolichol-linked oligosaccharide biosynthetic process"/>
    <property type="evidence" value="ECO:0007669"/>
    <property type="project" value="InterPro"/>
</dbReference>
<proteinExistence type="inferred from homology"/>
<dbReference type="InterPro" id="IPR007594">
    <property type="entry name" value="RFT1"/>
</dbReference>
<comment type="pathway">
    <text evidence="2">Protein modification; protein glycosylation.</text>
</comment>
<dbReference type="STRING" id="3075.A0A087SLA2"/>
<keyword evidence="4 9" id="KW-0812">Transmembrane</keyword>
<evidence type="ECO:0000256" key="5">
    <source>
        <dbReference type="ARBA" id="ARBA00022824"/>
    </source>
</evidence>
<evidence type="ECO:0000256" key="9">
    <source>
        <dbReference type="RuleBase" id="RU365067"/>
    </source>
</evidence>
<dbReference type="Proteomes" id="UP000028924">
    <property type="component" value="Unassembled WGS sequence"/>
</dbReference>
<evidence type="ECO:0000256" key="6">
    <source>
        <dbReference type="ARBA" id="ARBA00022989"/>
    </source>
</evidence>
<evidence type="ECO:0000313" key="12">
    <source>
        <dbReference type="Proteomes" id="UP000028924"/>
    </source>
</evidence>
<name>A0A087SLA2_AUXPR</name>
<keyword evidence="5" id="KW-0256">Endoplasmic reticulum</keyword>
<evidence type="ECO:0000256" key="1">
    <source>
        <dbReference type="ARBA" id="ARBA00004477"/>
    </source>
</evidence>